<dbReference type="RefSeq" id="WP_058440294.1">
    <property type="nucleotide sequence ID" value="NZ_CAAAHU010000001.1"/>
</dbReference>
<gene>
    <name evidence="2" type="ORF">Lbru_0179</name>
</gene>
<comment type="caution">
    <text evidence="2">The sequence shown here is derived from an EMBL/GenBank/DDBJ whole genome shotgun (WGS) entry which is preliminary data.</text>
</comment>
<dbReference type="OrthoDB" id="9921949at2"/>
<keyword evidence="3" id="KW-1185">Reference proteome</keyword>
<organism evidence="2 3">
    <name type="scientific">Legionella brunensis</name>
    <dbReference type="NCBI Taxonomy" id="29422"/>
    <lineage>
        <taxon>Bacteria</taxon>
        <taxon>Pseudomonadati</taxon>
        <taxon>Pseudomonadota</taxon>
        <taxon>Gammaproteobacteria</taxon>
        <taxon>Legionellales</taxon>
        <taxon>Legionellaceae</taxon>
        <taxon>Legionella</taxon>
    </lineage>
</organism>
<evidence type="ECO:0000313" key="2">
    <source>
        <dbReference type="EMBL" id="KTC86950.1"/>
    </source>
</evidence>
<feature type="compositionally biased region" description="Basic and acidic residues" evidence="1">
    <location>
        <begin position="10"/>
        <end position="27"/>
    </location>
</feature>
<dbReference type="Proteomes" id="UP000054742">
    <property type="component" value="Unassembled WGS sequence"/>
</dbReference>
<proteinExistence type="predicted"/>
<protein>
    <submittedName>
        <fullName evidence="2">Uncharacterized protein</fullName>
    </submittedName>
</protein>
<accession>A0A0W0SU98</accession>
<sequence>MGISSSRSAYIEKQETHVRRQLKEDPRASYLKKQGYSNAQLLGKFRQEYNNPNWRSGDRKDAYISRSKMAEAERHTPSNFKY</sequence>
<name>A0A0W0SU98_9GAMM</name>
<dbReference type="EMBL" id="LNXV01000003">
    <property type="protein sequence ID" value="KTC86950.1"/>
    <property type="molecule type" value="Genomic_DNA"/>
</dbReference>
<reference evidence="2 3" key="1">
    <citation type="submission" date="2015-11" db="EMBL/GenBank/DDBJ databases">
        <title>Genomic analysis of 38 Legionella species identifies large and diverse effector repertoires.</title>
        <authorList>
            <person name="Burstein D."/>
            <person name="Amaro F."/>
            <person name="Zusman T."/>
            <person name="Lifshitz Z."/>
            <person name="Cohen O."/>
            <person name="Gilbert J.A."/>
            <person name="Pupko T."/>
            <person name="Shuman H.A."/>
            <person name="Segal G."/>
        </authorList>
    </citation>
    <scope>NUCLEOTIDE SEQUENCE [LARGE SCALE GENOMIC DNA]</scope>
    <source>
        <strain evidence="2 3">ATCC 43878</strain>
    </source>
</reference>
<evidence type="ECO:0000313" key="3">
    <source>
        <dbReference type="Proteomes" id="UP000054742"/>
    </source>
</evidence>
<feature type="region of interest" description="Disordered" evidence="1">
    <location>
        <begin position="1"/>
        <end position="33"/>
    </location>
</feature>
<evidence type="ECO:0000256" key="1">
    <source>
        <dbReference type="SAM" id="MobiDB-lite"/>
    </source>
</evidence>
<dbReference type="AlphaFoldDB" id="A0A0W0SU98"/>
<dbReference type="PATRIC" id="fig|29422.6.peg.185"/>